<protein>
    <submittedName>
        <fullName evidence="1">Uncharacterized protein</fullName>
    </submittedName>
</protein>
<name>A0A926EKG4_9FIRM</name>
<dbReference type="RefSeq" id="WP_249332664.1">
    <property type="nucleotide sequence ID" value="NZ_JACRSY010000013.1"/>
</dbReference>
<gene>
    <name evidence="1" type="ORF">H8718_09215</name>
</gene>
<dbReference type="Gene3D" id="2.160.20.10">
    <property type="entry name" value="Single-stranded right-handed beta-helix, Pectin lyase-like"/>
    <property type="match status" value="1"/>
</dbReference>
<dbReference type="InterPro" id="IPR011050">
    <property type="entry name" value="Pectin_lyase_fold/virulence"/>
</dbReference>
<dbReference type="SUPFAM" id="SSF51126">
    <property type="entry name" value="Pectin lyase-like"/>
    <property type="match status" value="1"/>
</dbReference>
<dbReference type="InterPro" id="IPR012334">
    <property type="entry name" value="Pectin_lyas_fold"/>
</dbReference>
<reference evidence="1" key="1">
    <citation type="submission" date="2020-08" db="EMBL/GenBank/DDBJ databases">
        <title>Genome public.</title>
        <authorList>
            <person name="Liu C."/>
            <person name="Sun Q."/>
        </authorList>
    </citation>
    <scope>NUCLEOTIDE SEQUENCE</scope>
    <source>
        <strain evidence="1">NSJ-12</strain>
    </source>
</reference>
<organism evidence="1 2">
    <name type="scientific">Zhenhengia yiwuensis</name>
    <dbReference type="NCBI Taxonomy" id="2763666"/>
    <lineage>
        <taxon>Bacteria</taxon>
        <taxon>Bacillati</taxon>
        <taxon>Bacillota</taxon>
        <taxon>Clostridia</taxon>
        <taxon>Lachnospirales</taxon>
        <taxon>Lachnospiraceae</taxon>
        <taxon>Zhenhengia</taxon>
    </lineage>
</organism>
<evidence type="ECO:0000313" key="2">
    <source>
        <dbReference type="Proteomes" id="UP000655830"/>
    </source>
</evidence>
<sequence>MMKYEAYKSFFVNPAEFGFLPEASGIENTKALQKALDRGGTIVISRPGTYKLAGTVYIGSHTSLVCGNNVFIKKVDEQGTFTHVILNKGALTKTYDEHISIENLHIIVNGIDVRTFKEVFGLHGQIAFFYIKDLKIEGFRCMDLGALQYGIHVCTFEDIIINDIMIKGDKDGVHLGRGKRFRISNGVFETFDDAIALNAHDYDVGNPELGWIEDGIVENCHDLDAEKMTGYFCRILAGAWRDWQPGMEVQKSDTVVAHHRLYRVREDADGKIYTSHTEPSHESGTAVLDGIHWVMVQDDVTYTAGVRNVIFRNIFLNKARIGFSVHFDNDRYSRSYYPGSKVPSQEQLTFENIRVLHDEKKAFLSIGTPMNVITVSHSSLNHNPIHFHGNKAMPDYLKTKINMFGCVFNHKGTMDLIINSIENKMIELKTFSNIELYDEFKANIIQGNGKIEVCSDLTGLKN</sequence>
<comment type="caution">
    <text evidence="1">The sequence shown here is derived from an EMBL/GenBank/DDBJ whole genome shotgun (WGS) entry which is preliminary data.</text>
</comment>
<accession>A0A926EKG4</accession>
<evidence type="ECO:0000313" key="1">
    <source>
        <dbReference type="EMBL" id="MBC8579708.1"/>
    </source>
</evidence>
<dbReference type="EMBL" id="JACRSY010000013">
    <property type="protein sequence ID" value="MBC8579708.1"/>
    <property type="molecule type" value="Genomic_DNA"/>
</dbReference>
<dbReference type="AlphaFoldDB" id="A0A926EKG4"/>
<keyword evidence="2" id="KW-1185">Reference proteome</keyword>
<proteinExistence type="predicted"/>
<dbReference type="Proteomes" id="UP000655830">
    <property type="component" value="Unassembled WGS sequence"/>
</dbReference>